<proteinExistence type="inferred from homology"/>
<dbReference type="AlphaFoldDB" id="A0A5N3VBH1"/>
<reference evidence="4 5" key="1">
    <citation type="submission" date="2019-06" db="EMBL/GenBank/DDBJ databases">
        <title>Discovery of a novel chromosome fission-fusion reversal in muntjac.</title>
        <authorList>
            <person name="Mudd A.B."/>
            <person name="Bredeson J.V."/>
            <person name="Baum R."/>
            <person name="Hockemeyer D."/>
            <person name="Rokhsar D.S."/>
        </authorList>
    </citation>
    <scope>NUCLEOTIDE SEQUENCE [LARGE SCALE GENOMIC DNA]</scope>
    <source>
        <strain evidence="4">UTSW_UCB_Mm</strain>
        <tissue evidence="4">Fibroblast cell line</tissue>
    </source>
</reference>
<dbReference type="GO" id="GO:0072659">
    <property type="term" value="P:protein localization to plasma membrane"/>
    <property type="evidence" value="ECO:0007669"/>
    <property type="project" value="TreeGrafter"/>
</dbReference>
<protein>
    <submittedName>
        <fullName evidence="4">Uncharacterized protein</fullName>
    </submittedName>
</protein>
<dbReference type="PANTHER" id="PTHR12444:SF1">
    <property type="entry name" value="PROTEIN EFR3 HOMOLOG A"/>
    <property type="match status" value="1"/>
</dbReference>
<sequence length="726" mass="81731">MTNLDSILKSRGRGRGDAPARRAWLGVTMPTRVCCCCSALRPRYKRLVDNIFPEDPKDGLVKANVEKLTFYAVSAPEKLDQIGSYLAERLSRDVVRHRTGYVLIAVEALDQLLMACHSQSIKPFVESFLHMVAKLLESGEPKLQVLGTNSFVKFANIEEDTPSYHRRYGFFVSRFSAMCHSYHSDPETRTEIRIAGIRGIQGVVRKTVNDELRATIWEPQHMDKIVPSLLFNMQKIEEVDRSRIGPPSPSAADKEENPAVLAENCFRELLGRVSFGNMNNAVRPVFAHLDHHKLWDRNEFAVHYFKIIMYSIQAQYSHHVIQEILGHLDACKKNSPRVRAGIIQVLLEAVAIAAKGSIPPLSEGSEYLQREHKLLSEELDACKQRDDQVKQSNLIISEAARLREENREEENRVDLARRTQRAEREAARTLLEANSLVPSNHPSHAGSRVQSLSVSRPGFMLPSLTPSGPGSEVASFTPSRPHSQLSSPSSLHATSQNTILSGKLPHVGPTKITLQLCNQSAYANYPLPLDCREIQLVHPKGDQSWVFIGRTDAEAETPILWPAHVKTLFVMMLPKAHLTSSSRMKWQPTPVFLPGESQRQRSLVGCSSPGHHYSSERLSQLGWLPGHRAWQEYRESSQPRDRTEFHALQADSLSSEPPENPGNTLSVTYFQIANAIKFLGEKERRKKMLPTSSNTLLLHTHTHACMIIMIHIFIHSLLSPDLCLYI</sequence>
<evidence type="ECO:0000313" key="4">
    <source>
        <dbReference type="EMBL" id="KAB0346293.1"/>
    </source>
</evidence>
<dbReference type="InterPro" id="IPR016024">
    <property type="entry name" value="ARM-type_fold"/>
</dbReference>
<dbReference type="GO" id="GO:0005886">
    <property type="term" value="C:plasma membrane"/>
    <property type="evidence" value="ECO:0007669"/>
    <property type="project" value="TreeGrafter"/>
</dbReference>
<comment type="caution">
    <text evidence="4">The sequence shown here is derived from an EMBL/GenBank/DDBJ whole genome shotgun (WGS) entry which is preliminary data.</text>
</comment>
<dbReference type="Proteomes" id="UP000326458">
    <property type="component" value="Unassembled WGS sequence"/>
</dbReference>
<feature type="compositionally biased region" description="Low complexity" evidence="3">
    <location>
        <begin position="479"/>
        <end position="494"/>
    </location>
</feature>
<organism evidence="4 5">
    <name type="scientific">Muntiacus muntjak</name>
    <name type="common">Barking deer</name>
    <name type="synonym">Indian muntjac</name>
    <dbReference type="NCBI Taxonomy" id="9888"/>
    <lineage>
        <taxon>Eukaryota</taxon>
        <taxon>Metazoa</taxon>
        <taxon>Chordata</taxon>
        <taxon>Craniata</taxon>
        <taxon>Vertebrata</taxon>
        <taxon>Euteleostomi</taxon>
        <taxon>Mammalia</taxon>
        <taxon>Eutheria</taxon>
        <taxon>Laurasiatheria</taxon>
        <taxon>Artiodactyla</taxon>
        <taxon>Ruminantia</taxon>
        <taxon>Pecora</taxon>
        <taxon>Cervidae</taxon>
        <taxon>Muntiacinae</taxon>
        <taxon>Muntiacus</taxon>
    </lineage>
</organism>
<comment type="similarity">
    <text evidence="1">Belongs to the EFR3 family.</text>
</comment>
<evidence type="ECO:0000313" key="5">
    <source>
        <dbReference type="Proteomes" id="UP000326458"/>
    </source>
</evidence>
<dbReference type="EMBL" id="VCEA01000002">
    <property type="protein sequence ID" value="KAB0346293.1"/>
    <property type="molecule type" value="Genomic_DNA"/>
</dbReference>
<name>A0A5N3VBH1_MUNMU</name>
<dbReference type="InterPro" id="IPR049152">
    <property type="entry name" value="EFR3-like_ARM"/>
</dbReference>
<dbReference type="PANTHER" id="PTHR12444">
    <property type="entry name" value="PROTEIN EFR3 HOMOLOG CMP44E"/>
    <property type="match status" value="1"/>
</dbReference>
<dbReference type="InterPro" id="IPR051851">
    <property type="entry name" value="EFR3_Homologs"/>
</dbReference>
<feature type="compositionally biased region" description="Polar residues" evidence="3">
    <location>
        <begin position="464"/>
        <end position="478"/>
    </location>
</feature>
<evidence type="ECO:0000256" key="3">
    <source>
        <dbReference type="SAM" id="MobiDB-lite"/>
    </source>
</evidence>
<evidence type="ECO:0000256" key="1">
    <source>
        <dbReference type="ARBA" id="ARBA00010216"/>
    </source>
</evidence>
<dbReference type="Pfam" id="PF21052">
    <property type="entry name" value="EFR3_ARM"/>
    <property type="match status" value="1"/>
</dbReference>
<dbReference type="SUPFAM" id="SSF48371">
    <property type="entry name" value="ARM repeat"/>
    <property type="match status" value="1"/>
</dbReference>
<keyword evidence="5" id="KW-1185">Reference proteome</keyword>
<accession>A0A5N3VBH1</accession>
<gene>
    <name evidence="4" type="ORF">FD754_011150</name>
</gene>
<feature type="coiled-coil region" evidence="2">
    <location>
        <begin position="392"/>
        <end position="425"/>
    </location>
</feature>
<evidence type="ECO:0000256" key="2">
    <source>
        <dbReference type="SAM" id="Coils"/>
    </source>
</evidence>
<feature type="region of interest" description="Disordered" evidence="3">
    <location>
        <begin position="460"/>
        <end position="494"/>
    </location>
</feature>
<keyword evidence="2" id="KW-0175">Coiled coil</keyword>